<accession>A0ABZ1USF4</accession>
<evidence type="ECO:0000313" key="2">
    <source>
        <dbReference type="Proteomes" id="UP000321323"/>
    </source>
</evidence>
<dbReference type="Proteomes" id="UP000321323">
    <property type="component" value="Chromosome"/>
</dbReference>
<gene>
    <name evidence="1" type="ORF">E7V67_011305</name>
</gene>
<dbReference type="EMBL" id="CP136508">
    <property type="protein sequence ID" value="WUR15657.1"/>
    <property type="molecule type" value="Genomic_DNA"/>
</dbReference>
<protein>
    <submittedName>
        <fullName evidence="1">Uncharacterized protein</fullName>
    </submittedName>
</protein>
<organism evidence="1 2">
    <name type="scientific">[Empedobacter] haloabium</name>
    <dbReference type="NCBI Taxonomy" id="592317"/>
    <lineage>
        <taxon>Bacteria</taxon>
        <taxon>Pseudomonadati</taxon>
        <taxon>Pseudomonadota</taxon>
        <taxon>Betaproteobacteria</taxon>
        <taxon>Burkholderiales</taxon>
        <taxon>Oxalobacteraceae</taxon>
        <taxon>Telluria group</taxon>
        <taxon>Telluria group incertae sedis</taxon>
    </lineage>
</organism>
<keyword evidence="2" id="KW-1185">Reference proteome</keyword>
<proteinExistence type="predicted"/>
<sequence>MNTLHSQSLDTAAESPMHALIRTVLQTLHLMPRSQSGSAAAAEASPAGFPYEKSFVTEAEARVFADALVSQGYRVEVQQDIYDYCWSVEVFAGQPQRED</sequence>
<name>A0ABZ1USF4_9BURK</name>
<evidence type="ECO:0000313" key="1">
    <source>
        <dbReference type="EMBL" id="WUR15657.1"/>
    </source>
</evidence>
<reference evidence="1 2" key="1">
    <citation type="journal article" date="2019" name="Int. J. Syst. Evol. Microbiol.">
        <title>The Draft Whole-Genome Sequence of the Antibiotic Producer Empedobacter haloabium ATCC 31962 Provides Indications for Its Taxonomic Reclassification.</title>
        <authorList>
            <person name="Miess H."/>
            <person name="Arlt P."/>
            <person name="Apel A.K."/>
            <person name="Weber T."/>
            <person name="Nieselt K."/>
            <person name="Hanssen F."/>
            <person name="Czemmel S."/>
            <person name="Nahnsen S."/>
            <person name="Gross H."/>
        </authorList>
    </citation>
    <scope>NUCLEOTIDE SEQUENCE [LARGE SCALE GENOMIC DNA]</scope>
    <source>
        <strain evidence="1 2">ATCC 31962</strain>
    </source>
</reference>